<reference evidence="2" key="1">
    <citation type="journal article" date="2020" name="Phytopathology">
        <title>Genome Sequence Resources of Colletotrichum truncatum, C. plurivorum, C. musicola, and C. sojae: Four Species Pathogenic to Soybean (Glycine max).</title>
        <authorList>
            <person name="Rogerio F."/>
            <person name="Boufleur T.R."/>
            <person name="Ciampi-Guillardi M."/>
            <person name="Sukno S.A."/>
            <person name="Thon M.R."/>
            <person name="Massola Junior N.S."/>
            <person name="Baroncelli R."/>
        </authorList>
    </citation>
    <scope>NUCLEOTIDE SEQUENCE</scope>
    <source>
        <strain evidence="2">LFN0074</strain>
    </source>
</reference>
<feature type="region of interest" description="Disordered" evidence="1">
    <location>
        <begin position="1"/>
        <end position="39"/>
    </location>
</feature>
<keyword evidence="3" id="KW-1185">Reference proteome</keyword>
<evidence type="ECO:0000313" key="2">
    <source>
        <dbReference type="EMBL" id="KAF6842908.1"/>
    </source>
</evidence>
<evidence type="ECO:0000313" key="3">
    <source>
        <dbReference type="Proteomes" id="UP000639643"/>
    </source>
</evidence>
<proteinExistence type="predicted"/>
<name>A0A8H6U6Y6_9PEZI</name>
<accession>A0A8H6U6Y6</accession>
<comment type="caution">
    <text evidence="2">The sequence shown here is derived from an EMBL/GenBank/DDBJ whole genome shotgun (WGS) entry which is preliminary data.</text>
</comment>
<gene>
    <name evidence="2" type="ORF">CMUS01_02639</name>
</gene>
<evidence type="ECO:0000256" key="1">
    <source>
        <dbReference type="SAM" id="MobiDB-lite"/>
    </source>
</evidence>
<protein>
    <submittedName>
        <fullName evidence="2">Uncharacterized protein</fullName>
    </submittedName>
</protein>
<sequence length="66" mass="7015">MNNVEYGIARPAPSHNMIPKKEAKSTNTSVSASASASGFTPGLGRVVQRQWGDFAADAYHSPTFGF</sequence>
<dbReference type="AlphaFoldDB" id="A0A8H6U6Y6"/>
<organism evidence="2 3">
    <name type="scientific">Colletotrichum musicola</name>
    <dbReference type="NCBI Taxonomy" id="2175873"/>
    <lineage>
        <taxon>Eukaryota</taxon>
        <taxon>Fungi</taxon>
        <taxon>Dikarya</taxon>
        <taxon>Ascomycota</taxon>
        <taxon>Pezizomycotina</taxon>
        <taxon>Sordariomycetes</taxon>
        <taxon>Hypocreomycetidae</taxon>
        <taxon>Glomerellales</taxon>
        <taxon>Glomerellaceae</taxon>
        <taxon>Colletotrichum</taxon>
        <taxon>Colletotrichum orchidearum species complex</taxon>
    </lineage>
</organism>
<feature type="compositionally biased region" description="Low complexity" evidence="1">
    <location>
        <begin position="25"/>
        <end position="37"/>
    </location>
</feature>
<dbReference type="Proteomes" id="UP000639643">
    <property type="component" value="Unassembled WGS sequence"/>
</dbReference>
<dbReference type="EMBL" id="WIGM01000056">
    <property type="protein sequence ID" value="KAF6842908.1"/>
    <property type="molecule type" value="Genomic_DNA"/>
</dbReference>